<evidence type="ECO:0000313" key="3">
    <source>
        <dbReference type="EMBL" id="RIA87120.1"/>
    </source>
</evidence>
<evidence type="ECO:0000256" key="1">
    <source>
        <dbReference type="SAM" id="MobiDB-lite"/>
    </source>
</evidence>
<keyword evidence="2" id="KW-0472">Membrane</keyword>
<feature type="region of interest" description="Disordered" evidence="1">
    <location>
        <begin position="57"/>
        <end position="80"/>
    </location>
</feature>
<keyword evidence="2" id="KW-0812">Transmembrane</keyword>
<gene>
    <name evidence="3" type="ORF">C1645_740348</name>
</gene>
<sequence length="145" mass="16428">MDYYNDIYGHNLWSDDYTFSNSVSNMVSYPGWDSNEFIPDNKNPFMATIPIPPKMGDTNDPFSSTGEKSSFDVKHPPRGSEKQLICDGKWPDTMYIKRENFILRMAVFYLLILVLIGSLIIGGLICCIRSFLTGPSKNTSTTEFS</sequence>
<evidence type="ECO:0000313" key="4">
    <source>
        <dbReference type="Proteomes" id="UP000265703"/>
    </source>
</evidence>
<dbReference type="AlphaFoldDB" id="A0A397SLN8"/>
<accession>A0A397SLN8</accession>
<keyword evidence="4" id="KW-1185">Reference proteome</keyword>
<dbReference type="Proteomes" id="UP000265703">
    <property type="component" value="Unassembled WGS sequence"/>
</dbReference>
<feature type="compositionally biased region" description="Basic and acidic residues" evidence="1">
    <location>
        <begin position="69"/>
        <end position="80"/>
    </location>
</feature>
<feature type="transmembrane region" description="Helical" evidence="2">
    <location>
        <begin position="107"/>
        <end position="132"/>
    </location>
</feature>
<comment type="caution">
    <text evidence="3">The sequence shown here is derived from an EMBL/GenBank/DDBJ whole genome shotgun (WGS) entry which is preliminary data.</text>
</comment>
<reference evidence="3 4" key="1">
    <citation type="submission" date="2018-06" db="EMBL/GenBank/DDBJ databases">
        <title>Comparative genomics reveals the genomic features of Rhizophagus irregularis, R. cerebriforme, R. diaphanum and Gigaspora rosea, and their symbiotic lifestyle signature.</title>
        <authorList>
            <person name="Morin E."/>
            <person name="San Clemente H."/>
            <person name="Chen E.C.H."/>
            <person name="De La Providencia I."/>
            <person name="Hainaut M."/>
            <person name="Kuo A."/>
            <person name="Kohler A."/>
            <person name="Murat C."/>
            <person name="Tang N."/>
            <person name="Roy S."/>
            <person name="Loubradou J."/>
            <person name="Henrissat B."/>
            <person name="Grigoriev I.V."/>
            <person name="Corradi N."/>
            <person name="Roux C."/>
            <person name="Martin F.M."/>
        </authorList>
    </citation>
    <scope>NUCLEOTIDE SEQUENCE [LARGE SCALE GENOMIC DNA]</scope>
    <source>
        <strain evidence="3 4">DAOM 227022</strain>
    </source>
</reference>
<proteinExistence type="predicted"/>
<evidence type="ECO:0000256" key="2">
    <source>
        <dbReference type="SAM" id="Phobius"/>
    </source>
</evidence>
<keyword evidence="2" id="KW-1133">Transmembrane helix</keyword>
<protein>
    <submittedName>
        <fullName evidence="3">Uncharacterized protein</fullName>
    </submittedName>
</protein>
<name>A0A397SLN8_9GLOM</name>
<dbReference type="EMBL" id="QKYT01000325">
    <property type="protein sequence ID" value="RIA87120.1"/>
    <property type="molecule type" value="Genomic_DNA"/>
</dbReference>
<organism evidence="3 4">
    <name type="scientific">Glomus cerebriforme</name>
    <dbReference type="NCBI Taxonomy" id="658196"/>
    <lineage>
        <taxon>Eukaryota</taxon>
        <taxon>Fungi</taxon>
        <taxon>Fungi incertae sedis</taxon>
        <taxon>Mucoromycota</taxon>
        <taxon>Glomeromycotina</taxon>
        <taxon>Glomeromycetes</taxon>
        <taxon>Glomerales</taxon>
        <taxon>Glomeraceae</taxon>
        <taxon>Glomus</taxon>
    </lineage>
</organism>